<comment type="caution">
    <text evidence="2">The sequence shown here is derived from an EMBL/GenBank/DDBJ whole genome shotgun (WGS) entry which is preliminary data.</text>
</comment>
<dbReference type="InterPro" id="IPR027417">
    <property type="entry name" value="P-loop_NTPase"/>
</dbReference>
<dbReference type="EMBL" id="JBBMEK010000091">
    <property type="protein sequence ID" value="MEQ2365167.1"/>
    <property type="molecule type" value="Genomic_DNA"/>
</dbReference>
<gene>
    <name evidence="2" type="ORF">WMO25_08650</name>
</gene>
<feature type="region of interest" description="Disordered" evidence="1">
    <location>
        <begin position="1"/>
        <end position="36"/>
    </location>
</feature>
<sequence length="614" mass="69675">MSNEENLIQNRTDITPEQRRANARKAGLASAAAKKRRKNMKNSMQELLNMEITPAMKAQMQSLGLLDCDWTYADWINVCAMQQAMKGNVRAMEFIRDTAGFNPELALKEQMFEYEKQKEQGAAVEIEDISDVLALIHGYSAWEEILNDGVVCMPIKTITYNFGQKHLDYIKKCHYNTYNIAEGAVRAGKTVDNVIAFAYELCRAPDKFHLATGSTMANAKLNIGDANGFGLEYIFRGQCRWSKYKDNDCLIIRGPYTNFEEKVVIFAGGKSSDSYKKIRGNSYGMWIATEINLHHDNTIKEAFNRQLAAKKIKIFWDLNPEHPKAPIYVDYLDKWEEKNRKGTLVGGYNYEHFTIFDNINITQERIDEIISRYDPGSIWYIRDIEGKRSIAEGLIYAKLATSIAARDNKYLMPKKEAQKLAKQGGFARINIGVDFGGNGSGHSFVAIGETVGFEKLIVLKSKRYLEGSIDPETQKRVAEIDPEDLGKLFVKFVNEILKDYGYITKVYADSAEQVLIRGLKTALLKNGLATIKVVNALKSKINDRIFATTALTAMGRLYYTEECETFQEAVSMAVWNPKNIDLERLDDGTSDIDTLDAFEYTWERDIGKYIKKAT</sequence>
<name>A0ABV1B4T3_9FIRM</name>
<dbReference type="RefSeq" id="WP_330416437.1">
    <property type="nucleotide sequence ID" value="NZ_JBBMEK010000091.1"/>
</dbReference>
<protein>
    <submittedName>
        <fullName evidence="2">PBSX family phage terminase large subunit</fullName>
    </submittedName>
</protein>
<proteinExistence type="predicted"/>
<dbReference type="Proteomes" id="UP001469749">
    <property type="component" value="Unassembled WGS sequence"/>
</dbReference>
<keyword evidence="3" id="KW-1185">Reference proteome</keyword>
<dbReference type="Gene3D" id="3.30.420.280">
    <property type="match status" value="1"/>
</dbReference>
<organism evidence="2 3">
    <name type="scientific">Coprococcus intestinihominis</name>
    <dbReference type="NCBI Taxonomy" id="3133154"/>
    <lineage>
        <taxon>Bacteria</taxon>
        <taxon>Bacillati</taxon>
        <taxon>Bacillota</taxon>
        <taxon>Clostridia</taxon>
        <taxon>Lachnospirales</taxon>
        <taxon>Lachnospiraceae</taxon>
        <taxon>Coprococcus</taxon>
    </lineage>
</organism>
<evidence type="ECO:0000256" key="1">
    <source>
        <dbReference type="SAM" id="MobiDB-lite"/>
    </source>
</evidence>
<accession>A0ABV1B4T3</accession>
<reference evidence="2 3" key="1">
    <citation type="submission" date="2024-03" db="EMBL/GenBank/DDBJ databases">
        <title>Human intestinal bacterial collection.</title>
        <authorList>
            <person name="Pauvert C."/>
            <person name="Hitch T.C.A."/>
            <person name="Clavel T."/>
        </authorList>
    </citation>
    <scope>NUCLEOTIDE SEQUENCE [LARGE SCALE GENOMIC DNA]</scope>
    <source>
        <strain evidence="2 3">CLA-AA-H190</strain>
    </source>
</reference>
<dbReference type="Gene3D" id="3.40.50.300">
    <property type="entry name" value="P-loop containing nucleotide triphosphate hydrolases"/>
    <property type="match status" value="1"/>
</dbReference>
<evidence type="ECO:0000313" key="3">
    <source>
        <dbReference type="Proteomes" id="UP001469749"/>
    </source>
</evidence>
<feature type="compositionally biased region" description="Polar residues" evidence="1">
    <location>
        <begin position="1"/>
        <end position="13"/>
    </location>
</feature>
<evidence type="ECO:0000313" key="2">
    <source>
        <dbReference type="EMBL" id="MEQ2365167.1"/>
    </source>
</evidence>